<feature type="signal peptide" evidence="1">
    <location>
        <begin position="1"/>
        <end position="20"/>
    </location>
</feature>
<evidence type="ECO:0008006" key="4">
    <source>
        <dbReference type="Google" id="ProtNLM"/>
    </source>
</evidence>
<reference evidence="2 3" key="1">
    <citation type="submission" date="2018-03" db="EMBL/GenBank/DDBJ databases">
        <authorList>
            <person name="Guldener U."/>
        </authorList>
    </citation>
    <scope>NUCLEOTIDE SEQUENCE [LARGE SCALE GENOMIC DNA]</scope>
    <source>
        <strain evidence="2 3">DAOM196992</strain>
    </source>
</reference>
<dbReference type="AlphaFoldDB" id="A0A5C3EVU2"/>
<dbReference type="Proteomes" id="UP000323386">
    <property type="component" value="Unassembled WGS sequence"/>
</dbReference>
<dbReference type="EMBL" id="OOIP01000003">
    <property type="protein sequence ID" value="SPO35865.1"/>
    <property type="molecule type" value="Genomic_DNA"/>
</dbReference>
<proteinExistence type="predicted"/>
<feature type="chain" id="PRO_5022869200" description="Secreted protein" evidence="1">
    <location>
        <begin position="21"/>
        <end position="177"/>
    </location>
</feature>
<keyword evidence="3" id="KW-1185">Reference proteome</keyword>
<evidence type="ECO:0000256" key="1">
    <source>
        <dbReference type="SAM" id="SignalP"/>
    </source>
</evidence>
<accession>A0A5C3EVU2</accession>
<evidence type="ECO:0000313" key="3">
    <source>
        <dbReference type="Proteomes" id="UP000323386"/>
    </source>
</evidence>
<gene>
    <name evidence="2" type="ORF">PSFLO_01336</name>
</gene>
<sequence length="177" mass="19847">MSSGLAFLALPFLGSYLVATWEPPDGGALESATLRRINPPYLLAYVSTQSQPLSPYRPDQPWRTATVHRRALPCVVPTGTWLSMSHVRTYRLSSAPVGKTVGQLHRRLHPSRLSRRPIVLMSPTFSRLDLRKLLICVCKTSGNQFRPRRLMTKGELLELEALRLSFAAPTLPSTRSR</sequence>
<name>A0A5C3EVU2_9BASI</name>
<organism evidence="2 3">
    <name type="scientific">Pseudozyma flocculosa</name>
    <dbReference type="NCBI Taxonomy" id="84751"/>
    <lineage>
        <taxon>Eukaryota</taxon>
        <taxon>Fungi</taxon>
        <taxon>Dikarya</taxon>
        <taxon>Basidiomycota</taxon>
        <taxon>Ustilaginomycotina</taxon>
        <taxon>Ustilaginomycetes</taxon>
        <taxon>Ustilaginales</taxon>
        <taxon>Ustilaginaceae</taxon>
        <taxon>Pseudozyma</taxon>
    </lineage>
</organism>
<evidence type="ECO:0000313" key="2">
    <source>
        <dbReference type="EMBL" id="SPO35865.1"/>
    </source>
</evidence>
<keyword evidence="1" id="KW-0732">Signal</keyword>
<protein>
    <recommendedName>
        <fullName evidence="4">Secreted protein</fullName>
    </recommendedName>
</protein>